<gene>
    <name evidence="3" type="ORF">PgNI_08357</name>
</gene>
<reference evidence="2 3" key="1">
    <citation type="journal article" date="2019" name="Mol. Biol. Evol.">
        <title>Blast fungal genomes show frequent chromosomal changes, gene gains and losses, and effector gene turnover.</title>
        <authorList>
            <person name="Gomez Luciano L.B."/>
            <person name="Jason Tsai I."/>
            <person name="Chuma I."/>
            <person name="Tosa Y."/>
            <person name="Chen Y.H."/>
            <person name="Li J.Y."/>
            <person name="Li M.Y."/>
            <person name="Jade Lu M.Y."/>
            <person name="Nakayashiki H."/>
            <person name="Li W.H."/>
        </authorList>
    </citation>
    <scope>NUCLEOTIDE SEQUENCE [LARGE SCALE GENOMIC DNA]</scope>
    <source>
        <strain evidence="2 3">NI907</strain>
    </source>
</reference>
<keyword evidence="2" id="KW-1185">Reference proteome</keyword>
<dbReference type="AlphaFoldDB" id="A0A6P8AU68"/>
<name>A0A6P8AU68_PYRGI</name>
<keyword evidence="1" id="KW-0732">Signal</keyword>
<organism evidence="2 3">
    <name type="scientific">Pyricularia grisea</name>
    <name type="common">Crabgrass-specific blast fungus</name>
    <name type="synonym">Magnaporthe grisea</name>
    <dbReference type="NCBI Taxonomy" id="148305"/>
    <lineage>
        <taxon>Eukaryota</taxon>
        <taxon>Fungi</taxon>
        <taxon>Dikarya</taxon>
        <taxon>Ascomycota</taxon>
        <taxon>Pezizomycotina</taxon>
        <taxon>Sordariomycetes</taxon>
        <taxon>Sordariomycetidae</taxon>
        <taxon>Magnaporthales</taxon>
        <taxon>Pyriculariaceae</taxon>
        <taxon>Pyricularia</taxon>
    </lineage>
</organism>
<evidence type="ECO:0000313" key="3">
    <source>
        <dbReference type="RefSeq" id="XP_030978409.1"/>
    </source>
</evidence>
<evidence type="ECO:0000313" key="2">
    <source>
        <dbReference type="Proteomes" id="UP000515153"/>
    </source>
</evidence>
<evidence type="ECO:0008006" key="4">
    <source>
        <dbReference type="Google" id="ProtNLM"/>
    </source>
</evidence>
<dbReference type="GeneID" id="41963262"/>
<dbReference type="Proteomes" id="UP000515153">
    <property type="component" value="Chromosome V"/>
</dbReference>
<reference evidence="3" key="2">
    <citation type="submission" date="2019-10" db="EMBL/GenBank/DDBJ databases">
        <authorList>
            <consortium name="NCBI Genome Project"/>
        </authorList>
    </citation>
    <scope>NUCLEOTIDE SEQUENCE</scope>
    <source>
        <strain evidence="3">NI907</strain>
    </source>
</reference>
<proteinExistence type="predicted"/>
<feature type="signal peptide" evidence="1">
    <location>
        <begin position="1"/>
        <end position="23"/>
    </location>
</feature>
<dbReference type="KEGG" id="pgri:PgNI_08357"/>
<dbReference type="RefSeq" id="XP_030978409.1">
    <property type="nucleotide sequence ID" value="XM_031128353.1"/>
</dbReference>
<feature type="chain" id="PRO_5027628081" description="Transmembrane protein" evidence="1">
    <location>
        <begin position="24"/>
        <end position="163"/>
    </location>
</feature>
<protein>
    <recommendedName>
        <fullName evidence="4">Transmembrane protein</fullName>
    </recommendedName>
</protein>
<sequence length="163" mass="18506">MPKLISLLRHFGAWLLWFALVWSFSIPLDRHPPHIRSTCSDCGLEGWALLTCRSSPSVLVVRCVSSAGFMWFLPTWFRMWVDGWAGAFVSLRILRAVCRGVRDPRLDQLLGHRRGPWDGTPYSQRMIWTRHNMALDVLETAASSPVVSNLDCDEKQASVAPNI</sequence>
<evidence type="ECO:0000256" key="1">
    <source>
        <dbReference type="SAM" id="SignalP"/>
    </source>
</evidence>
<reference evidence="3" key="3">
    <citation type="submission" date="2025-08" db="UniProtKB">
        <authorList>
            <consortium name="RefSeq"/>
        </authorList>
    </citation>
    <scope>IDENTIFICATION</scope>
    <source>
        <strain evidence="3">NI907</strain>
    </source>
</reference>
<accession>A0A6P8AU68</accession>